<sequence length="110" mass="11955">MKYFLTLAIIALPVVSAAQDCRWAGGSYRGQELPFEVQIQVNADCTEVTMKSSGNDGIQPTDVAQTFPLTDGKHGWVADVNGVNATLAKDGDFVTFFGEGLDLRLQMRPM</sequence>
<evidence type="ECO:0000256" key="1">
    <source>
        <dbReference type="SAM" id="SignalP"/>
    </source>
</evidence>
<dbReference type="EMBL" id="JASMWN010000001">
    <property type="protein sequence ID" value="MDU9002690.1"/>
    <property type="molecule type" value="Genomic_DNA"/>
</dbReference>
<feature type="chain" id="PRO_5045882842" evidence="1">
    <location>
        <begin position="19"/>
        <end position="110"/>
    </location>
</feature>
<organism evidence="2 3">
    <name type="scientific">Sedimentitalea todarodis</name>
    <dbReference type="NCBI Taxonomy" id="1631240"/>
    <lineage>
        <taxon>Bacteria</taxon>
        <taxon>Pseudomonadati</taxon>
        <taxon>Pseudomonadota</taxon>
        <taxon>Alphaproteobacteria</taxon>
        <taxon>Rhodobacterales</taxon>
        <taxon>Paracoccaceae</taxon>
        <taxon>Sedimentitalea</taxon>
    </lineage>
</organism>
<name>A0ABU3V953_9RHOB</name>
<protein>
    <submittedName>
        <fullName evidence="2">Uncharacterized protein</fullName>
    </submittedName>
</protein>
<evidence type="ECO:0000313" key="2">
    <source>
        <dbReference type="EMBL" id="MDU9002690.1"/>
    </source>
</evidence>
<gene>
    <name evidence="2" type="ORF">QO231_02345</name>
</gene>
<proteinExistence type="predicted"/>
<accession>A0ABU3V953</accession>
<feature type="signal peptide" evidence="1">
    <location>
        <begin position="1"/>
        <end position="18"/>
    </location>
</feature>
<dbReference type="RefSeq" id="WP_316772849.1">
    <property type="nucleotide sequence ID" value="NZ_JASMWN010000001.1"/>
</dbReference>
<comment type="caution">
    <text evidence="2">The sequence shown here is derived from an EMBL/GenBank/DDBJ whole genome shotgun (WGS) entry which is preliminary data.</text>
</comment>
<evidence type="ECO:0000313" key="3">
    <source>
        <dbReference type="Proteomes" id="UP001255416"/>
    </source>
</evidence>
<keyword evidence="1" id="KW-0732">Signal</keyword>
<reference evidence="3" key="1">
    <citation type="submission" date="2023-05" db="EMBL/GenBank/DDBJ databases">
        <title>Sedimentitalea sp. nov. JM2-8.</title>
        <authorList>
            <person name="Huang J."/>
        </authorList>
    </citation>
    <scope>NUCLEOTIDE SEQUENCE [LARGE SCALE GENOMIC DNA]</scope>
    <source>
        <strain evidence="3">KHS03</strain>
    </source>
</reference>
<dbReference type="Proteomes" id="UP001255416">
    <property type="component" value="Unassembled WGS sequence"/>
</dbReference>
<keyword evidence="3" id="KW-1185">Reference proteome</keyword>